<organism evidence="2 3">
    <name type="scientific">Stylosanthes scabra</name>
    <dbReference type="NCBI Taxonomy" id="79078"/>
    <lineage>
        <taxon>Eukaryota</taxon>
        <taxon>Viridiplantae</taxon>
        <taxon>Streptophyta</taxon>
        <taxon>Embryophyta</taxon>
        <taxon>Tracheophyta</taxon>
        <taxon>Spermatophyta</taxon>
        <taxon>Magnoliopsida</taxon>
        <taxon>eudicotyledons</taxon>
        <taxon>Gunneridae</taxon>
        <taxon>Pentapetalae</taxon>
        <taxon>rosids</taxon>
        <taxon>fabids</taxon>
        <taxon>Fabales</taxon>
        <taxon>Fabaceae</taxon>
        <taxon>Papilionoideae</taxon>
        <taxon>50 kb inversion clade</taxon>
        <taxon>dalbergioids sensu lato</taxon>
        <taxon>Dalbergieae</taxon>
        <taxon>Pterocarpus clade</taxon>
        <taxon>Stylosanthes</taxon>
    </lineage>
</organism>
<proteinExistence type="predicted"/>
<evidence type="ECO:0000256" key="1">
    <source>
        <dbReference type="SAM" id="MobiDB-lite"/>
    </source>
</evidence>
<evidence type="ECO:0000313" key="3">
    <source>
        <dbReference type="Proteomes" id="UP001341840"/>
    </source>
</evidence>
<reference evidence="2 3" key="1">
    <citation type="journal article" date="2023" name="Plants (Basel)">
        <title>Bridging the Gap: Combining Genomics and Transcriptomics Approaches to Understand Stylosanthes scabra, an Orphan Legume from the Brazilian Caatinga.</title>
        <authorList>
            <person name="Ferreira-Neto J.R.C."/>
            <person name="da Silva M.D."/>
            <person name="Binneck E."/>
            <person name="de Melo N.F."/>
            <person name="da Silva R.H."/>
            <person name="de Melo A.L.T.M."/>
            <person name="Pandolfi V."/>
            <person name="Bustamante F.O."/>
            <person name="Brasileiro-Vidal A.C."/>
            <person name="Benko-Iseppon A.M."/>
        </authorList>
    </citation>
    <scope>NUCLEOTIDE SEQUENCE [LARGE SCALE GENOMIC DNA]</scope>
    <source>
        <tissue evidence="2">Leaves</tissue>
    </source>
</reference>
<keyword evidence="3" id="KW-1185">Reference proteome</keyword>
<comment type="caution">
    <text evidence="2">The sequence shown here is derived from an EMBL/GenBank/DDBJ whole genome shotgun (WGS) entry which is preliminary data.</text>
</comment>
<accession>A0ABU6QU33</accession>
<sequence>MGIMKKIKRKLGKHEKRKTELQGKGSLGVAEPQGLFGLIQHLTPRCDARRLGMDEAARNKTLHQGLNA</sequence>
<feature type="region of interest" description="Disordered" evidence="1">
    <location>
        <begin position="1"/>
        <end position="25"/>
    </location>
</feature>
<gene>
    <name evidence="2" type="ORF">PIB30_087987</name>
</gene>
<dbReference type="EMBL" id="JASCZI010001576">
    <property type="protein sequence ID" value="MED6115199.1"/>
    <property type="molecule type" value="Genomic_DNA"/>
</dbReference>
<protein>
    <submittedName>
        <fullName evidence="2">Uncharacterized protein</fullName>
    </submittedName>
</protein>
<evidence type="ECO:0000313" key="2">
    <source>
        <dbReference type="EMBL" id="MED6115199.1"/>
    </source>
</evidence>
<feature type="compositionally biased region" description="Basic residues" evidence="1">
    <location>
        <begin position="1"/>
        <end position="16"/>
    </location>
</feature>
<name>A0ABU6QU33_9FABA</name>
<dbReference type="Proteomes" id="UP001341840">
    <property type="component" value="Unassembled WGS sequence"/>
</dbReference>